<dbReference type="STRING" id="35128.B8CAK4"/>
<name>B8CAK4_THAPS</name>
<dbReference type="PANTHER" id="PTHR43642:SF1">
    <property type="entry name" value="HYBRID SIGNAL TRANSDUCTION HISTIDINE KINASE G"/>
    <property type="match status" value="1"/>
</dbReference>
<dbReference type="Proteomes" id="UP000001449">
    <property type="component" value="Chromosome 12"/>
</dbReference>
<gene>
    <name evidence="2" type="ORF">THAPSDRAFT_9175</name>
</gene>
<dbReference type="InParanoid" id="B8CAK4"/>
<organism evidence="2 3">
    <name type="scientific">Thalassiosira pseudonana</name>
    <name type="common">Marine diatom</name>
    <name type="synonym">Cyclotella nana</name>
    <dbReference type="NCBI Taxonomy" id="35128"/>
    <lineage>
        <taxon>Eukaryota</taxon>
        <taxon>Sar</taxon>
        <taxon>Stramenopiles</taxon>
        <taxon>Ochrophyta</taxon>
        <taxon>Bacillariophyta</taxon>
        <taxon>Coscinodiscophyceae</taxon>
        <taxon>Thalassiosirophycidae</taxon>
        <taxon>Thalassiosirales</taxon>
        <taxon>Thalassiosiraceae</taxon>
        <taxon>Thalassiosira</taxon>
    </lineage>
</organism>
<dbReference type="HOGENOM" id="CLU_001993_2_0_1"/>
<dbReference type="RefSeq" id="XP_002293234.1">
    <property type="nucleotide sequence ID" value="XM_002293198.1"/>
</dbReference>
<dbReference type="PaxDb" id="35128-Thaps9175"/>
<dbReference type="Gene3D" id="3.40.50.300">
    <property type="entry name" value="P-loop containing nucleotide triphosphate hydrolases"/>
    <property type="match status" value="1"/>
</dbReference>
<dbReference type="GeneID" id="7447589"/>
<feature type="domain" description="Orc1-like AAA ATPase" evidence="1">
    <location>
        <begin position="282"/>
        <end position="485"/>
    </location>
</feature>
<evidence type="ECO:0000259" key="1">
    <source>
        <dbReference type="Pfam" id="PF13191"/>
    </source>
</evidence>
<reference evidence="2 3" key="1">
    <citation type="journal article" date="2004" name="Science">
        <title>The genome of the diatom Thalassiosira pseudonana: ecology, evolution, and metabolism.</title>
        <authorList>
            <person name="Armbrust E.V."/>
            <person name="Berges J.A."/>
            <person name="Bowler C."/>
            <person name="Green B.R."/>
            <person name="Martinez D."/>
            <person name="Putnam N.H."/>
            <person name="Zhou S."/>
            <person name="Allen A.E."/>
            <person name="Apt K.E."/>
            <person name="Bechner M."/>
            <person name="Brzezinski M.A."/>
            <person name="Chaal B.K."/>
            <person name="Chiovitti A."/>
            <person name="Davis A.K."/>
            <person name="Demarest M.S."/>
            <person name="Detter J.C."/>
            <person name="Glavina T."/>
            <person name="Goodstein D."/>
            <person name="Hadi M.Z."/>
            <person name="Hellsten U."/>
            <person name="Hildebrand M."/>
            <person name="Jenkins B.D."/>
            <person name="Jurka J."/>
            <person name="Kapitonov V.V."/>
            <person name="Kroger N."/>
            <person name="Lau W.W."/>
            <person name="Lane T.W."/>
            <person name="Larimer F.W."/>
            <person name="Lippmeier J.C."/>
            <person name="Lucas S."/>
            <person name="Medina M."/>
            <person name="Montsant A."/>
            <person name="Obornik M."/>
            <person name="Parker M.S."/>
            <person name="Palenik B."/>
            <person name="Pazour G.J."/>
            <person name="Richardson P.M."/>
            <person name="Rynearson T.A."/>
            <person name="Saito M.A."/>
            <person name="Schwartz D.C."/>
            <person name="Thamatrakoln K."/>
            <person name="Valentin K."/>
            <person name="Vardi A."/>
            <person name="Wilkerson F.P."/>
            <person name="Rokhsar D.S."/>
        </authorList>
    </citation>
    <scope>NUCLEOTIDE SEQUENCE [LARGE SCALE GENOMIC DNA]</scope>
    <source>
        <strain evidence="2 3">CCMP1335</strain>
    </source>
</reference>
<accession>B8CAK4</accession>
<dbReference type="PANTHER" id="PTHR43642">
    <property type="entry name" value="HYBRID SIGNAL TRANSDUCTION HISTIDINE KINASE G"/>
    <property type="match status" value="1"/>
</dbReference>
<sequence>MDEPNDNDFNHLGATSLPLSEWIHISSSSLSSEEYLRNTINLSILLTQFLIQVVRGNIEDNNEPETFANFNFSSPLVQLGDVIVENVIVFTSAVSRGQLVIEEVDIQASESTFQFDADATDELFNERKICHALGYIFLDVFSRGQSRASSIQWGDTYPQQPHVFLGNLKLAEDKGDCVAMAPPGKKTSDSTTTMYKNVAIQAKEFLHGMGTPQSVCQLVSDLLEAGSTDDFVSDKALTSMKDVEFDLYQMQNSPEKFLFDRTCPQKALDETGIMHKVDADVRLYGREKEIESLQSAARRVSLHANDGSTQHFQGEAAFISGESGCGKSSLIASVLSRYCSNGWFVVRAKFDRQIAPLLTIANSFDTFICELVVAKESAPIMQQSFEQISSSILSCVDIEGLHRLFDLIPSIRDMFPILAPMIGQQRSDSPTDNVGAGRNRLRHLFNVLVMSICGGGYPLAIALDDLQWADNIALEIVEVFVTTTNTQISNVQCNGGMLLLGSYRDNEVDSDALLLKQINLMEQTKGRIRVTKISVKEMSDGDVNALLSSKLCLPMRYTHQLALVVHKKTRGHPFHVRQFLESIISNNMLRFSVKKRRWIWDEDVIDLQMISEGVAELLTRKLVNLSENVLLALKIASCFGYQVNDLAMKLLNDEDGFSFDLIEALNSAVREGLMEKALYQYCFAHDILKESVYNLIPVYGRKQLHQKIGMILMNCAEQNPSVSSLAVDQMNMYSDDKLNFEQRSNFVQISLEAGKQSMASSSFSQAQDYFEAAISLLNEDHWTSQYTLSLELYELSIAVDFAGGDIDTSEVLSRLKQILSNATSYEDTLNASAFLSKLLASSGQYTEAIEQCVDVLANHLGETFPTDIQPSDTLELLDSTLLQVQGMTNEQFAMLPQMTDTVKLNAMRFLTLLCSYTHVSKPSMLPIVSTRMLQLSLQYGLSDDTVVGLAMTGLSLITFAESIQQGYMLTKISSFLIEKSSNKHGLRAKLGAIYQDQSRFYIEPFQAVRETYIDVYNSCMMAGDVESAVNSSYFYCLTGLHMGSDLNVLGQNLEGLFEQMAKHKHLPIYYFAMATSYSFTALSGSNQLKDYGIKCCEELSSIGTSTNNRFLMWQIDISMHFTNCYFRFYKEVYDCGTKYRSAKAKRPLELMRLFYEGISALVLARQTQQPNYRVVGEQVIETFKFWVQNNSRWNFENKLLLLEAELHYLNDDLEQAVTSYTAAINSANQHKFINEEALSIELYGIFLVENNLLDVGYAQLEIALRKYVHWGAFRKADALRKFMKVISPVGLKEIGVHLP</sequence>
<reference evidence="2 3" key="2">
    <citation type="journal article" date="2008" name="Nature">
        <title>The Phaeodactylum genome reveals the evolutionary history of diatom genomes.</title>
        <authorList>
            <person name="Bowler C."/>
            <person name="Allen A.E."/>
            <person name="Badger J.H."/>
            <person name="Grimwood J."/>
            <person name="Jabbari K."/>
            <person name="Kuo A."/>
            <person name="Maheswari U."/>
            <person name="Martens C."/>
            <person name="Maumus F."/>
            <person name="Otillar R.P."/>
            <person name="Rayko E."/>
            <person name="Salamov A."/>
            <person name="Vandepoele K."/>
            <person name="Beszteri B."/>
            <person name="Gruber A."/>
            <person name="Heijde M."/>
            <person name="Katinka M."/>
            <person name="Mock T."/>
            <person name="Valentin K."/>
            <person name="Verret F."/>
            <person name="Berges J.A."/>
            <person name="Brownlee C."/>
            <person name="Cadoret J.P."/>
            <person name="Chiovitti A."/>
            <person name="Choi C.J."/>
            <person name="Coesel S."/>
            <person name="De Martino A."/>
            <person name="Detter J.C."/>
            <person name="Durkin C."/>
            <person name="Falciatore A."/>
            <person name="Fournet J."/>
            <person name="Haruta M."/>
            <person name="Huysman M.J."/>
            <person name="Jenkins B.D."/>
            <person name="Jiroutova K."/>
            <person name="Jorgensen R.E."/>
            <person name="Joubert Y."/>
            <person name="Kaplan A."/>
            <person name="Kroger N."/>
            <person name="Kroth P.G."/>
            <person name="La Roche J."/>
            <person name="Lindquist E."/>
            <person name="Lommer M."/>
            <person name="Martin-Jezequel V."/>
            <person name="Lopez P.J."/>
            <person name="Lucas S."/>
            <person name="Mangogna M."/>
            <person name="McGinnis K."/>
            <person name="Medlin L.K."/>
            <person name="Montsant A."/>
            <person name="Oudot-Le Secq M.P."/>
            <person name="Napoli C."/>
            <person name="Obornik M."/>
            <person name="Parker M.S."/>
            <person name="Petit J.L."/>
            <person name="Porcel B.M."/>
            <person name="Poulsen N."/>
            <person name="Robison M."/>
            <person name="Rychlewski L."/>
            <person name="Rynearson T.A."/>
            <person name="Schmutz J."/>
            <person name="Shapiro H."/>
            <person name="Siaut M."/>
            <person name="Stanley M."/>
            <person name="Sussman M.R."/>
            <person name="Taylor A.R."/>
            <person name="Vardi A."/>
            <person name="von Dassow P."/>
            <person name="Vyverman W."/>
            <person name="Willis A."/>
            <person name="Wyrwicz L.S."/>
            <person name="Rokhsar D.S."/>
            <person name="Weissenbach J."/>
            <person name="Armbrust E.V."/>
            <person name="Green B.R."/>
            <person name="Van de Peer Y."/>
            <person name="Grigoriev I.V."/>
        </authorList>
    </citation>
    <scope>NUCLEOTIDE SEQUENCE [LARGE SCALE GENOMIC DNA]</scope>
    <source>
        <strain evidence="2 3">CCMP1335</strain>
    </source>
</reference>
<proteinExistence type="predicted"/>
<dbReference type="SUPFAM" id="SSF52540">
    <property type="entry name" value="P-loop containing nucleoside triphosphate hydrolases"/>
    <property type="match status" value="1"/>
</dbReference>
<dbReference type="KEGG" id="tps:THAPSDRAFT_9175"/>
<dbReference type="InterPro" id="IPR027417">
    <property type="entry name" value="P-loop_NTPase"/>
</dbReference>
<dbReference type="Pfam" id="PF13191">
    <property type="entry name" value="AAA_16"/>
    <property type="match status" value="1"/>
</dbReference>
<evidence type="ECO:0000313" key="2">
    <source>
        <dbReference type="EMBL" id="EED89695.1"/>
    </source>
</evidence>
<protein>
    <recommendedName>
        <fullName evidence="1">Orc1-like AAA ATPase domain-containing protein</fullName>
    </recommendedName>
</protein>
<dbReference type="InterPro" id="IPR041664">
    <property type="entry name" value="AAA_16"/>
</dbReference>
<dbReference type="EMBL" id="CM000647">
    <property type="protein sequence ID" value="EED89695.1"/>
    <property type="molecule type" value="Genomic_DNA"/>
</dbReference>
<dbReference type="InterPro" id="IPR053159">
    <property type="entry name" value="Hybrid_Histidine_Kinase"/>
</dbReference>
<evidence type="ECO:0000313" key="3">
    <source>
        <dbReference type="Proteomes" id="UP000001449"/>
    </source>
</evidence>
<keyword evidence="3" id="KW-1185">Reference proteome</keyword>